<dbReference type="SUPFAM" id="SSF46785">
    <property type="entry name" value="Winged helix' DNA-binding domain"/>
    <property type="match status" value="1"/>
</dbReference>
<dbReference type="Gene3D" id="3.40.190.10">
    <property type="entry name" value="Periplasmic binding protein-like II"/>
    <property type="match status" value="2"/>
</dbReference>
<evidence type="ECO:0000256" key="1">
    <source>
        <dbReference type="ARBA" id="ARBA00009437"/>
    </source>
</evidence>
<dbReference type="InterPro" id="IPR036388">
    <property type="entry name" value="WH-like_DNA-bd_sf"/>
</dbReference>
<dbReference type="Proteomes" id="UP001164965">
    <property type="component" value="Chromosome"/>
</dbReference>
<organism evidence="6 7">
    <name type="scientific">Rhodococcus antarcticus</name>
    <dbReference type="NCBI Taxonomy" id="2987751"/>
    <lineage>
        <taxon>Bacteria</taxon>
        <taxon>Bacillati</taxon>
        <taxon>Actinomycetota</taxon>
        <taxon>Actinomycetes</taxon>
        <taxon>Mycobacteriales</taxon>
        <taxon>Nocardiaceae</taxon>
        <taxon>Rhodococcus</taxon>
    </lineage>
</organism>
<evidence type="ECO:0000313" key="7">
    <source>
        <dbReference type="Proteomes" id="UP001164965"/>
    </source>
</evidence>
<reference evidence="6" key="1">
    <citation type="submission" date="2022-10" db="EMBL/GenBank/DDBJ databases">
        <title>Rhodococcus sp.75.</title>
        <authorList>
            <person name="Sun M."/>
        </authorList>
    </citation>
    <scope>NUCLEOTIDE SEQUENCE</scope>
    <source>
        <strain evidence="6">75</strain>
    </source>
</reference>
<evidence type="ECO:0000256" key="3">
    <source>
        <dbReference type="ARBA" id="ARBA00023125"/>
    </source>
</evidence>
<dbReference type="EMBL" id="CP110615">
    <property type="protein sequence ID" value="UZJ23417.1"/>
    <property type="molecule type" value="Genomic_DNA"/>
</dbReference>
<dbReference type="Pfam" id="PF00126">
    <property type="entry name" value="HTH_1"/>
    <property type="match status" value="1"/>
</dbReference>
<dbReference type="InterPro" id="IPR036390">
    <property type="entry name" value="WH_DNA-bd_sf"/>
</dbReference>
<evidence type="ECO:0000313" key="6">
    <source>
        <dbReference type="EMBL" id="UZJ23417.1"/>
    </source>
</evidence>
<evidence type="ECO:0000259" key="5">
    <source>
        <dbReference type="PROSITE" id="PS50931"/>
    </source>
</evidence>
<dbReference type="PANTHER" id="PTHR30126">
    <property type="entry name" value="HTH-TYPE TRANSCRIPTIONAL REGULATOR"/>
    <property type="match status" value="1"/>
</dbReference>
<dbReference type="Gene3D" id="1.10.10.10">
    <property type="entry name" value="Winged helix-like DNA-binding domain superfamily/Winged helix DNA-binding domain"/>
    <property type="match status" value="1"/>
</dbReference>
<dbReference type="InterPro" id="IPR005119">
    <property type="entry name" value="LysR_subst-bd"/>
</dbReference>
<comment type="similarity">
    <text evidence="1">Belongs to the LysR transcriptional regulatory family.</text>
</comment>
<keyword evidence="2" id="KW-0805">Transcription regulation</keyword>
<dbReference type="RefSeq" id="WP_265381524.1">
    <property type="nucleotide sequence ID" value="NZ_CP110615.1"/>
</dbReference>
<keyword evidence="3" id="KW-0238">DNA-binding</keyword>
<proteinExistence type="inferred from homology"/>
<protein>
    <submittedName>
        <fullName evidence="6">LysR family transcriptional regulator</fullName>
    </submittedName>
</protein>
<accession>A0ABY6NVK5</accession>
<keyword evidence="4" id="KW-0804">Transcription</keyword>
<dbReference type="PANTHER" id="PTHR30126:SF39">
    <property type="entry name" value="HTH-TYPE TRANSCRIPTIONAL REGULATOR CYSL"/>
    <property type="match status" value="1"/>
</dbReference>
<dbReference type="PROSITE" id="PS50931">
    <property type="entry name" value="HTH_LYSR"/>
    <property type="match status" value="1"/>
</dbReference>
<dbReference type="InterPro" id="IPR000847">
    <property type="entry name" value="LysR_HTH_N"/>
</dbReference>
<name>A0ABY6NVK5_9NOCA</name>
<gene>
    <name evidence="6" type="ORF">RHODO2019_09205</name>
</gene>
<evidence type="ECO:0000256" key="2">
    <source>
        <dbReference type="ARBA" id="ARBA00023015"/>
    </source>
</evidence>
<dbReference type="SUPFAM" id="SSF53850">
    <property type="entry name" value="Periplasmic binding protein-like II"/>
    <property type="match status" value="1"/>
</dbReference>
<evidence type="ECO:0000256" key="4">
    <source>
        <dbReference type="ARBA" id="ARBA00023163"/>
    </source>
</evidence>
<sequence>MPLGPRVPELGALELLLAIARTGSLNAAAREVGVTQQGASSRLSAMEAQTGVQLVLRTARGSSLTPAGVVVAEWAARLVDVAEQLDAGLAALRDDRRSRVRVSASLTVAEHLLPGWLVSLQTEGRRRGTPIAEVVLTATNSEHVLAQVLAGAADLGFVEAPGSLRGVRSRVVGHDELVVVVRVDHPWVRRRRPVSAVELSTTGLVSREEGSGTREALSRALTATLGTGTVQVLPALVLSTTSAVRSAVQAGAGPAVLSELSVADDLASGRLARVTVADLDLRRQLRAVWVGPPQPPAGAVRDLVTHVVSQKPKAYNRRL</sequence>
<keyword evidence="7" id="KW-1185">Reference proteome</keyword>
<feature type="domain" description="HTH lysR-type" evidence="5">
    <location>
        <begin position="8"/>
        <end position="65"/>
    </location>
</feature>
<dbReference type="Pfam" id="PF03466">
    <property type="entry name" value="LysR_substrate"/>
    <property type="match status" value="1"/>
</dbReference>